<protein>
    <submittedName>
        <fullName evidence="3">Uncharacterized protein</fullName>
    </submittedName>
</protein>
<keyword evidence="2" id="KW-1133">Transmembrane helix</keyword>
<evidence type="ECO:0000313" key="4">
    <source>
        <dbReference type="Proteomes" id="UP000823775"/>
    </source>
</evidence>
<gene>
    <name evidence="3" type="ORF">HAX54_049799</name>
</gene>
<feature type="non-terminal residue" evidence="3">
    <location>
        <position position="115"/>
    </location>
</feature>
<keyword evidence="2" id="KW-0812">Transmembrane</keyword>
<sequence>MAPCHASCSLCVRLRVTEPTKTNPQNTQGLLMVQVTSYSSTYRLQTLRHIYIGFPLKLTADLLPQILIFIFFIFSPNPLFPEGDKTPNPSHSQMAPSIQPTGTTHSSDFTARSTA</sequence>
<accession>A0ABS8WQI0</accession>
<name>A0ABS8WQI0_DATST</name>
<feature type="transmembrane region" description="Helical" evidence="2">
    <location>
        <begin position="50"/>
        <end position="74"/>
    </location>
</feature>
<organism evidence="3 4">
    <name type="scientific">Datura stramonium</name>
    <name type="common">Jimsonweed</name>
    <name type="synonym">Common thornapple</name>
    <dbReference type="NCBI Taxonomy" id="4076"/>
    <lineage>
        <taxon>Eukaryota</taxon>
        <taxon>Viridiplantae</taxon>
        <taxon>Streptophyta</taxon>
        <taxon>Embryophyta</taxon>
        <taxon>Tracheophyta</taxon>
        <taxon>Spermatophyta</taxon>
        <taxon>Magnoliopsida</taxon>
        <taxon>eudicotyledons</taxon>
        <taxon>Gunneridae</taxon>
        <taxon>Pentapetalae</taxon>
        <taxon>asterids</taxon>
        <taxon>lamiids</taxon>
        <taxon>Solanales</taxon>
        <taxon>Solanaceae</taxon>
        <taxon>Solanoideae</taxon>
        <taxon>Datureae</taxon>
        <taxon>Datura</taxon>
    </lineage>
</organism>
<keyword evidence="4" id="KW-1185">Reference proteome</keyword>
<dbReference type="EMBL" id="JACEIK010008537">
    <property type="protein sequence ID" value="MCE3051424.1"/>
    <property type="molecule type" value="Genomic_DNA"/>
</dbReference>
<comment type="caution">
    <text evidence="3">The sequence shown here is derived from an EMBL/GenBank/DDBJ whole genome shotgun (WGS) entry which is preliminary data.</text>
</comment>
<proteinExistence type="predicted"/>
<reference evidence="3 4" key="1">
    <citation type="journal article" date="2021" name="BMC Genomics">
        <title>Datura genome reveals duplications of psychoactive alkaloid biosynthetic genes and high mutation rate following tissue culture.</title>
        <authorList>
            <person name="Rajewski A."/>
            <person name="Carter-House D."/>
            <person name="Stajich J."/>
            <person name="Litt A."/>
        </authorList>
    </citation>
    <scope>NUCLEOTIDE SEQUENCE [LARGE SCALE GENOMIC DNA]</scope>
    <source>
        <strain evidence="3">AR-01</strain>
    </source>
</reference>
<evidence type="ECO:0000313" key="3">
    <source>
        <dbReference type="EMBL" id="MCE3051424.1"/>
    </source>
</evidence>
<evidence type="ECO:0000256" key="2">
    <source>
        <dbReference type="SAM" id="Phobius"/>
    </source>
</evidence>
<evidence type="ECO:0000256" key="1">
    <source>
        <dbReference type="SAM" id="MobiDB-lite"/>
    </source>
</evidence>
<keyword evidence="2" id="KW-0472">Membrane</keyword>
<feature type="compositionally biased region" description="Polar residues" evidence="1">
    <location>
        <begin position="87"/>
        <end position="115"/>
    </location>
</feature>
<feature type="region of interest" description="Disordered" evidence="1">
    <location>
        <begin position="82"/>
        <end position="115"/>
    </location>
</feature>
<dbReference type="Proteomes" id="UP000823775">
    <property type="component" value="Unassembled WGS sequence"/>
</dbReference>